<protein>
    <submittedName>
        <fullName evidence="1">Uncharacterized protein</fullName>
    </submittedName>
</protein>
<dbReference type="AlphaFoldDB" id="A0A6C0BIE7"/>
<name>A0A6C0BIE7_9ZZZZ</name>
<accession>A0A6C0BIE7</accession>
<reference evidence="1" key="1">
    <citation type="journal article" date="2020" name="Nature">
        <title>Giant virus diversity and host interactions through global metagenomics.</title>
        <authorList>
            <person name="Schulz F."/>
            <person name="Roux S."/>
            <person name="Paez-Espino D."/>
            <person name="Jungbluth S."/>
            <person name="Walsh D.A."/>
            <person name="Denef V.J."/>
            <person name="McMahon K.D."/>
            <person name="Konstantinidis K.T."/>
            <person name="Eloe-Fadrosh E.A."/>
            <person name="Kyrpides N.C."/>
            <person name="Woyke T."/>
        </authorList>
    </citation>
    <scope>NUCLEOTIDE SEQUENCE</scope>
    <source>
        <strain evidence="1">GVMAG-M-3300013285-6</strain>
    </source>
</reference>
<evidence type="ECO:0000313" key="1">
    <source>
        <dbReference type="EMBL" id="QHS92137.1"/>
    </source>
</evidence>
<proteinExistence type="predicted"/>
<sequence length="139" mass="16161">MSSSLTRVLSMIPRRAFSRVLGQHMPLQLTLWTFPWELKIGEILMRDVVNSLEFREQLGEILDFPGVYTVEVHTLEHDYHVSSSLEVVKDEAILVATYKHDEKHCDCGKPVENGRMTCLCWADEEDLARMDRDLALHRY</sequence>
<dbReference type="EMBL" id="MN739169">
    <property type="protein sequence ID" value="QHS92137.1"/>
    <property type="molecule type" value="Genomic_DNA"/>
</dbReference>
<organism evidence="1">
    <name type="scientific">viral metagenome</name>
    <dbReference type="NCBI Taxonomy" id="1070528"/>
    <lineage>
        <taxon>unclassified sequences</taxon>
        <taxon>metagenomes</taxon>
        <taxon>organismal metagenomes</taxon>
    </lineage>
</organism>